<sequence>MDAHSDLDVLKELHGDLHRKYGMHAAAIERIWRSFDKNQRAACLKAGAAGGVVLEHSLDLSLGNVCNVLPEINLLDITEPESELLLGLLKHRATTTLCEQYFSGVNGGLGDLDFIEQMMRTRGLQHVEAFTDCHTMFFDDENYGESYEILSNQAEILSHITPAIQARQIIPQSTAELVLQRQTMLLQHLNIIVEDILDEGSQSREQKERPRKSGKAASSALSQLTFRAVPERPALSDLSASAQDQRADLEDYLGLLSSEPSVLAHAVNTWFFSQPELVADEKGRVFPAHTDKYISACFFEAIHSAIQGAAIWNYIGRLLELLSSSTLDKAYRAIVLQELSNTCHLEYRRAQSIFKRNVQTASGSKWFKRVSNMYDDVGNARVTMRGNPDLTRNNPQLEYMLRLCQPETNASRAIDWMKKLSDLHRAHPLEREKIVEREFDSLHDLAVVIGFTMDLSGVVSMPPFSRKSKLGFVSKQQELETELNQLKKPVDLRDFVVPIDNLLEPGIAATALRVLDEFVVEKAGTKMGLLYQDLVEDCLSNLQEHHQKLKTGLKDEGEIDSFPPPVAALQLGEQRVEQRKQKEKTRPPHSSAYEFSPVEGMPGTEIPTQSTQTFNVSFSTAEVFRTLFTKSVSRGSINWSAFEAAMSELGFSVIPKFGSVYTFSPPDTMAVKKSFTAHRPHQSKIEGRVIFIFAQRLRRVYGWGESTFEVS</sequence>
<accession>A0A167F395</accession>
<dbReference type="GeneID" id="30025913"/>
<dbReference type="OrthoDB" id="4869605at2759"/>
<evidence type="ECO:0000313" key="2">
    <source>
        <dbReference type="EMBL" id="OAA44734.1"/>
    </source>
</evidence>
<feature type="region of interest" description="Disordered" evidence="1">
    <location>
        <begin position="574"/>
        <end position="600"/>
    </location>
</feature>
<comment type="caution">
    <text evidence="2">The sequence shown here is derived from an EMBL/GenBank/DDBJ whole genome shotgun (WGS) entry which is preliminary data.</text>
</comment>
<evidence type="ECO:0000313" key="3">
    <source>
        <dbReference type="Proteomes" id="UP000076744"/>
    </source>
</evidence>
<proteinExistence type="predicted"/>
<dbReference type="PANTHER" id="PTHR40788">
    <property type="entry name" value="CLR5 DOMAIN-CONTAINING PROTEIN-RELATED"/>
    <property type="match status" value="1"/>
</dbReference>
<gene>
    <name evidence="2" type="ORF">ISF_09621</name>
</gene>
<keyword evidence="3" id="KW-1185">Reference proteome</keyword>
<dbReference type="PANTHER" id="PTHR40788:SF1">
    <property type="entry name" value="IPA PROTEIN"/>
    <property type="match status" value="1"/>
</dbReference>
<dbReference type="AlphaFoldDB" id="A0A167F395"/>
<dbReference type="Proteomes" id="UP000076744">
    <property type="component" value="Unassembled WGS sequence"/>
</dbReference>
<evidence type="ECO:0000256" key="1">
    <source>
        <dbReference type="SAM" id="MobiDB-lite"/>
    </source>
</evidence>
<organism evidence="2 3">
    <name type="scientific">Cordyceps fumosorosea (strain ARSEF 2679)</name>
    <name type="common">Isaria fumosorosea</name>
    <dbReference type="NCBI Taxonomy" id="1081104"/>
    <lineage>
        <taxon>Eukaryota</taxon>
        <taxon>Fungi</taxon>
        <taxon>Dikarya</taxon>
        <taxon>Ascomycota</taxon>
        <taxon>Pezizomycotina</taxon>
        <taxon>Sordariomycetes</taxon>
        <taxon>Hypocreomycetidae</taxon>
        <taxon>Hypocreales</taxon>
        <taxon>Cordycipitaceae</taxon>
        <taxon>Cordyceps</taxon>
    </lineage>
</organism>
<dbReference type="STRING" id="1081104.A0A167F395"/>
<feature type="compositionally biased region" description="Basic and acidic residues" evidence="1">
    <location>
        <begin position="574"/>
        <end position="586"/>
    </location>
</feature>
<dbReference type="EMBL" id="AZHB01000059">
    <property type="protein sequence ID" value="OAA44734.1"/>
    <property type="molecule type" value="Genomic_DNA"/>
</dbReference>
<name>A0A167F395_CORFA</name>
<dbReference type="RefSeq" id="XP_018699589.1">
    <property type="nucleotide sequence ID" value="XM_018853222.1"/>
</dbReference>
<reference evidence="2 3" key="1">
    <citation type="journal article" date="2016" name="Genome Biol. Evol.">
        <title>Divergent and convergent evolution of fungal pathogenicity.</title>
        <authorList>
            <person name="Shang Y."/>
            <person name="Xiao G."/>
            <person name="Zheng P."/>
            <person name="Cen K."/>
            <person name="Zhan S."/>
            <person name="Wang C."/>
        </authorList>
    </citation>
    <scope>NUCLEOTIDE SEQUENCE [LARGE SCALE GENOMIC DNA]</scope>
    <source>
        <strain evidence="2 3">ARSEF 2679</strain>
    </source>
</reference>
<feature type="region of interest" description="Disordered" evidence="1">
    <location>
        <begin position="200"/>
        <end position="219"/>
    </location>
</feature>
<protein>
    <submittedName>
        <fullName evidence="2">Ipa protein</fullName>
    </submittedName>
</protein>